<dbReference type="EMBL" id="UGNP01000001">
    <property type="protein sequence ID" value="STX09453.1"/>
    <property type="molecule type" value="Genomic_DNA"/>
</dbReference>
<keyword evidence="5" id="KW-1185">Reference proteome</keyword>
<protein>
    <submittedName>
        <fullName evidence="3">GNAT family acetyltransferase</fullName>
    </submittedName>
    <submittedName>
        <fullName evidence="2">Uncharacterized N-acetyltransferase YycN</fullName>
        <ecNumber evidence="2">2.3.1.-</ecNumber>
    </submittedName>
</protein>
<dbReference type="Pfam" id="PF00583">
    <property type="entry name" value="Acetyltransf_1"/>
    <property type="match status" value="1"/>
</dbReference>
<reference evidence="3 5" key="2">
    <citation type="submission" date="2019-03" db="EMBL/GenBank/DDBJ databases">
        <title>Genomic Encyclopedia of Type Strains, Phase IV (KMG-IV): sequencing the most valuable type-strain genomes for metagenomic binning, comparative biology and taxonomic classification.</title>
        <authorList>
            <person name="Goeker M."/>
        </authorList>
    </citation>
    <scope>NUCLEOTIDE SEQUENCE [LARGE SCALE GENOMIC DNA]</scope>
    <source>
        <strain evidence="3 5">DSM 20580</strain>
    </source>
</reference>
<gene>
    <name evidence="2" type="primary">yycN</name>
    <name evidence="3" type="ORF">DFR61_12728</name>
    <name evidence="2" type="ORF">NCTC10597_01128</name>
</gene>
<dbReference type="Proteomes" id="UP000294641">
    <property type="component" value="Unassembled WGS sequence"/>
</dbReference>
<dbReference type="OrthoDB" id="65897at2"/>
<dbReference type="PROSITE" id="PS51186">
    <property type="entry name" value="GNAT"/>
    <property type="match status" value="1"/>
</dbReference>
<sequence length="154" mass="17728">MISLQAMNQEEFKQYISYAIEDYAKDKIASGNWNEDEAIELSRETFERLLPKDEKTENNHLLSIFHNDLLVGMIWIAQKAPTKPSEGYIYDFVIFDQYQGQGYGKNAMKEAEIIAKELGMTKIGLNVFGHNKIARGLYEKMGYEITNITMSKTI</sequence>
<evidence type="ECO:0000259" key="1">
    <source>
        <dbReference type="PROSITE" id="PS51186"/>
    </source>
</evidence>
<dbReference type="InterPro" id="IPR016181">
    <property type="entry name" value="Acyl_CoA_acyltransferase"/>
</dbReference>
<feature type="domain" description="N-acetyltransferase" evidence="1">
    <location>
        <begin position="18"/>
        <end position="154"/>
    </location>
</feature>
<reference evidence="2 4" key="1">
    <citation type="submission" date="2018-06" db="EMBL/GenBank/DDBJ databases">
        <authorList>
            <consortium name="Pathogen Informatics"/>
            <person name="Doyle S."/>
        </authorList>
    </citation>
    <scope>NUCLEOTIDE SEQUENCE [LARGE SCALE GENOMIC DNA]</scope>
    <source>
        <strain evidence="2 4">NCTC10597</strain>
    </source>
</reference>
<dbReference type="PANTHER" id="PTHR43259">
    <property type="entry name" value="SPT10P"/>
    <property type="match status" value="1"/>
</dbReference>
<comment type="caution">
    <text evidence="2">The sequence shown here is derived from an EMBL/GenBank/DDBJ whole genome shotgun (WGS) entry which is preliminary data.</text>
</comment>
<dbReference type="GO" id="GO:0016747">
    <property type="term" value="F:acyltransferase activity, transferring groups other than amino-acyl groups"/>
    <property type="evidence" value="ECO:0007669"/>
    <property type="project" value="InterPro"/>
</dbReference>
<keyword evidence="2" id="KW-0012">Acyltransferase</keyword>
<accession>A0A2U3AB75</accession>
<dbReference type="RefSeq" id="WP_109350221.1">
    <property type="nucleotide sequence ID" value="NZ_BJUE01000021.1"/>
</dbReference>
<keyword evidence="2" id="KW-0808">Transferase</keyword>
<dbReference type="EC" id="2.3.1.-" evidence="2"/>
<dbReference type="EMBL" id="SNZG01000027">
    <property type="protein sequence ID" value="TDR36029.1"/>
    <property type="molecule type" value="Genomic_DNA"/>
</dbReference>
<proteinExistence type="predicted"/>
<evidence type="ECO:0000313" key="2">
    <source>
        <dbReference type="EMBL" id="STX09453.1"/>
    </source>
</evidence>
<evidence type="ECO:0000313" key="5">
    <source>
        <dbReference type="Proteomes" id="UP000294641"/>
    </source>
</evidence>
<evidence type="ECO:0000313" key="4">
    <source>
        <dbReference type="Proteomes" id="UP000254330"/>
    </source>
</evidence>
<dbReference type="Proteomes" id="UP000254330">
    <property type="component" value="Unassembled WGS sequence"/>
</dbReference>
<dbReference type="PANTHER" id="PTHR43259:SF1">
    <property type="entry name" value="N-ACETYLTRANSFERASE DOMAIN-CONTAINING PROTEIN"/>
    <property type="match status" value="1"/>
</dbReference>
<dbReference type="InterPro" id="IPR000182">
    <property type="entry name" value="GNAT_dom"/>
</dbReference>
<dbReference type="CDD" id="cd04301">
    <property type="entry name" value="NAT_SF"/>
    <property type="match status" value="1"/>
</dbReference>
<dbReference type="SUPFAM" id="SSF55729">
    <property type="entry name" value="Acyl-CoA N-acyltransferases (Nat)"/>
    <property type="match status" value="1"/>
</dbReference>
<organism evidence="2 4">
    <name type="scientific">Kurthia zopfii</name>
    <dbReference type="NCBI Taxonomy" id="1650"/>
    <lineage>
        <taxon>Bacteria</taxon>
        <taxon>Bacillati</taxon>
        <taxon>Bacillota</taxon>
        <taxon>Bacilli</taxon>
        <taxon>Bacillales</taxon>
        <taxon>Caryophanaceae</taxon>
        <taxon>Kurthia</taxon>
    </lineage>
</organism>
<dbReference type="Gene3D" id="3.40.630.30">
    <property type="match status" value="1"/>
</dbReference>
<name>A0A2U3AB75_9BACL</name>
<dbReference type="AlphaFoldDB" id="A0A2U3AB75"/>
<dbReference type="InterPro" id="IPR052829">
    <property type="entry name" value="N-acetyltransferase_domain"/>
</dbReference>
<evidence type="ECO:0000313" key="3">
    <source>
        <dbReference type="EMBL" id="TDR36029.1"/>
    </source>
</evidence>